<dbReference type="PANTHER" id="PTHR47505:SF1">
    <property type="entry name" value="DNA UTILIZATION PROTEIN YHGH"/>
    <property type="match status" value="1"/>
</dbReference>
<dbReference type="Gene3D" id="3.40.50.2020">
    <property type="match status" value="1"/>
</dbReference>
<name>A0A832I9R4_UNCEI</name>
<evidence type="ECO:0000313" key="4">
    <source>
        <dbReference type="EMBL" id="HGZ43107.1"/>
    </source>
</evidence>
<dbReference type="InterPro" id="IPR051910">
    <property type="entry name" value="ComF/GntX_DNA_util-trans"/>
</dbReference>
<gene>
    <name evidence="4" type="ORF">ENR23_06730</name>
</gene>
<feature type="domain" description="Double zinc ribbon" evidence="3">
    <location>
        <begin position="22"/>
        <end position="60"/>
    </location>
</feature>
<comment type="similarity">
    <text evidence="1">Belongs to the ComF/GntX family.</text>
</comment>
<proteinExistence type="inferred from homology"/>
<evidence type="ECO:0000256" key="1">
    <source>
        <dbReference type="ARBA" id="ARBA00008007"/>
    </source>
</evidence>
<dbReference type="EMBL" id="DSQF01000012">
    <property type="protein sequence ID" value="HGZ43107.1"/>
    <property type="molecule type" value="Genomic_DNA"/>
</dbReference>
<dbReference type="InterPro" id="IPR044005">
    <property type="entry name" value="DZR_2"/>
</dbReference>
<evidence type="ECO:0000259" key="2">
    <source>
        <dbReference type="Pfam" id="PF00156"/>
    </source>
</evidence>
<protein>
    <submittedName>
        <fullName evidence="4">ComF family protein</fullName>
    </submittedName>
</protein>
<comment type="caution">
    <text evidence="4">The sequence shown here is derived from an EMBL/GenBank/DDBJ whole genome shotgun (WGS) entry which is preliminary data.</text>
</comment>
<dbReference type="Pfam" id="PF00156">
    <property type="entry name" value="Pribosyltran"/>
    <property type="match status" value="1"/>
</dbReference>
<evidence type="ECO:0000259" key="3">
    <source>
        <dbReference type="Pfam" id="PF18912"/>
    </source>
</evidence>
<dbReference type="InterPro" id="IPR000836">
    <property type="entry name" value="PRTase_dom"/>
</dbReference>
<organism evidence="4">
    <name type="scientific">Eiseniibacteriota bacterium</name>
    <dbReference type="NCBI Taxonomy" id="2212470"/>
    <lineage>
        <taxon>Bacteria</taxon>
        <taxon>Candidatus Eiseniibacteriota</taxon>
    </lineage>
</organism>
<accession>A0A832I9R4</accession>
<dbReference type="CDD" id="cd06223">
    <property type="entry name" value="PRTases_typeI"/>
    <property type="match status" value="1"/>
</dbReference>
<dbReference type="AlphaFoldDB" id="A0A832I9R4"/>
<dbReference type="Pfam" id="PF18912">
    <property type="entry name" value="DZR_2"/>
    <property type="match status" value="1"/>
</dbReference>
<feature type="domain" description="Phosphoribosyltransferase" evidence="2">
    <location>
        <begin position="190"/>
        <end position="227"/>
    </location>
</feature>
<dbReference type="PANTHER" id="PTHR47505">
    <property type="entry name" value="DNA UTILIZATION PROTEIN YHGH"/>
    <property type="match status" value="1"/>
</dbReference>
<sequence>MAAMIAAATAAAGAALSDLRALAFPVRCGACGGRAAGGGPLCAACEAAIPRLATPLCAACLVAERDPSGCTAHPRRRVWAAWVYDARAALVVHALKYDGRTDLAGGLGAALAAALPAAPAPEIVAPVPLHPSRRRERGYDQAALLAEAVATRAGAPCVPGLLARVRATPAQARLGPARRRANVAGAFAVTRPSWVRGRRVLVVDDVTTTGATLAACLAALEAAGAEPEGAALAWAA</sequence>
<reference evidence="4" key="1">
    <citation type="journal article" date="2020" name="mSystems">
        <title>Genome- and Community-Level Interaction Insights into Carbon Utilization and Element Cycling Functions of Hydrothermarchaeota in Hydrothermal Sediment.</title>
        <authorList>
            <person name="Zhou Z."/>
            <person name="Liu Y."/>
            <person name="Xu W."/>
            <person name="Pan J."/>
            <person name="Luo Z.H."/>
            <person name="Li M."/>
        </authorList>
    </citation>
    <scope>NUCLEOTIDE SEQUENCE [LARGE SCALE GENOMIC DNA]</scope>
    <source>
        <strain evidence="4">SpSt-381</strain>
    </source>
</reference>
<dbReference type="InterPro" id="IPR029057">
    <property type="entry name" value="PRTase-like"/>
</dbReference>
<dbReference type="SUPFAM" id="SSF53271">
    <property type="entry name" value="PRTase-like"/>
    <property type="match status" value="1"/>
</dbReference>